<protein>
    <submittedName>
        <fullName evidence="5">GntR family transcriptional regulator</fullName>
    </submittedName>
</protein>
<dbReference type="InterPro" id="IPR011711">
    <property type="entry name" value="GntR_C"/>
</dbReference>
<dbReference type="Pfam" id="PF00392">
    <property type="entry name" value="GntR"/>
    <property type="match status" value="1"/>
</dbReference>
<dbReference type="GO" id="GO:0003700">
    <property type="term" value="F:DNA-binding transcription factor activity"/>
    <property type="evidence" value="ECO:0007669"/>
    <property type="project" value="InterPro"/>
</dbReference>
<dbReference type="SMART" id="SM00345">
    <property type="entry name" value="HTH_GNTR"/>
    <property type="match status" value="1"/>
</dbReference>
<dbReference type="AlphaFoldDB" id="A0A317ZW92"/>
<dbReference type="InterPro" id="IPR036388">
    <property type="entry name" value="WH-like_DNA-bd_sf"/>
</dbReference>
<dbReference type="OrthoDB" id="8680240at2"/>
<dbReference type="InterPro" id="IPR000524">
    <property type="entry name" value="Tscrpt_reg_HTH_GntR"/>
</dbReference>
<feature type="domain" description="HTH gntR-type" evidence="4">
    <location>
        <begin position="10"/>
        <end position="77"/>
    </location>
</feature>
<gene>
    <name evidence="5" type="ORF">CTB96_17780</name>
</gene>
<dbReference type="PROSITE" id="PS50949">
    <property type="entry name" value="HTH_GNTR"/>
    <property type="match status" value="1"/>
</dbReference>
<dbReference type="GO" id="GO:0003677">
    <property type="term" value="F:DNA binding"/>
    <property type="evidence" value="ECO:0007669"/>
    <property type="project" value="UniProtKB-KW"/>
</dbReference>
<organism evidence="5 6">
    <name type="scientific">Cryobacterium arcticum</name>
    <dbReference type="NCBI Taxonomy" id="670052"/>
    <lineage>
        <taxon>Bacteria</taxon>
        <taxon>Bacillati</taxon>
        <taxon>Actinomycetota</taxon>
        <taxon>Actinomycetes</taxon>
        <taxon>Micrococcales</taxon>
        <taxon>Microbacteriaceae</taxon>
        <taxon>Cryobacterium</taxon>
    </lineage>
</organism>
<sequence length="234" mass="25523">MTESAVPPAIGATTRATDAVRRMITSGALAPGSHVIESRLAAELGLSRSPLREALRVLEQEGLLSSVPNHGVTVTELSAQDIYEIYTLRRTLEEMAVRIGVPVTVPDRLDRLDRAFAQMLENAHRGDDDAAAEDSHRFHLALVGLAGHGRLEHAYRSLALQLTMHLNRRARAANETLVERAERHRVIVDLVRAGDAEGVVTELADGASVTLVRRLGRPSVLSPEAERWYAQVPG</sequence>
<dbReference type="SUPFAM" id="SSF48008">
    <property type="entry name" value="GntR ligand-binding domain-like"/>
    <property type="match status" value="1"/>
</dbReference>
<evidence type="ECO:0000256" key="1">
    <source>
        <dbReference type="ARBA" id="ARBA00023015"/>
    </source>
</evidence>
<dbReference type="Proteomes" id="UP000246722">
    <property type="component" value="Unassembled WGS sequence"/>
</dbReference>
<dbReference type="PANTHER" id="PTHR43537:SF5">
    <property type="entry name" value="UXU OPERON TRANSCRIPTIONAL REGULATOR"/>
    <property type="match status" value="1"/>
</dbReference>
<name>A0A317ZW92_9MICO</name>
<keyword evidence="2" id="KW-0238">DNA-binding</keyword>
<evidence type="ECO:0000256" key="2">
    <source>
        <dbReference type="ARBA" id="ARBA00023125"/>
    </source>
</evidence>
<evidence type="ECO:0000256" key="3">
    <source>
        <dbReference type="ARBA" id="ARBA00023163"/>
    </source>
</evidence>
<evidence type="ECO:0000313" key="6">
    <source>
        <dbReference type="Proteomes" id="UP000246722"/>
    </source>
</evidence>
<dbReference type="InterPro" id="IPR008920">
    <property type="entry name" value="TF_FadR/GntR_C"/>
</dbReference>
<dbReference type="EMBL" id="QHLY01000012">
    <property type="protein sequence ID" value="PXA68447.1"/>
    <property type="molecule type" value="Genomic_DNA"/>
</dbReference>
<dbReference type="Gene3D" id="1.20.120.530">
    <property type="entry name" value="GntR ligand-binding domain-like"/>
    <property type="match status" value="1"/>
</dbReference>
<dbReference type="PANTHER" id="PTHR43537">
    <property type="entry name" value="TRANSCRIPTIONAL REGULATOR, GNTR FAMILY"/>
    <property type="match status" value="1"/>
</dbReference>
<comment type="caution">
    <text evidence="5">The sequence shown here is derived from an EMBL/GenBank/DDBJ whole genome shotgun (WGS) entry which is preliminary data.</text>
</comment>
<dbReference type="PRINTS" id="PR00035">
    <property type="entry name" value="HTHGNTR"/>
</dbReference>
<accession>A0A317ZW92</accession>
<reference evidence="5 6" key="1">
    <citation type="submission" date="2018-05" db="EMBL/GenBank/DDBJ databases">
        <title>Genetic diversity of glacier-inhabiting Cryobacterium bacteria in China and description of Cryobacterium mengkeensis sp. nov. and Arthrobacter glacialis sp. nov.</title>
        <authorList>
            <person name="Liu Q."/>
            <person name="Xin Y.-H."/>
        </authorList>
    </citation>
    <scope>NUCLEOTIDE SEQUENCE [LARGE SCALE GENOMIC DNA]</scope>
    <source>
        <strain evidence="5 6">SK-1</strain>
    </source>
</reference>
<dbReference type="Pfam" id="PF07729">
    <property type="entry name" value="FCD"/>
    <property type="match status" value="1"/>
</dbReference>
<dbReference type="Gene3D" id="1.10.10.10">
    <property type="entry name" value="Winged helix-like DNA-binding domain superfamily/Winged helix DNA-binding domain"/>
    <property type="match status" value="1"/>
</dbReference>
<keyword evidence="6" id="KW-1185">Reference proteome</keyword>
<proteinExistence type="predicted"/>
<dbReference type="CDD" id="cd07377">
    <property type="entry name" value="WHTH_GntR"/>
    <property type="match status" value="1"/>
</dbReference>
<keyword evidence="3" id="KW-0804">Transcription</keyword>
<dbReference type="InterPro" id="IPR036390">
    <property type="entry name" value="WH_DNA-bd_sf"/>
</dbReference>
<evidence type="ECO:0000259" key="4">
    <source>
        <dbReference type="PROSITE" id="PS50949"/>
    </source>
</evidence>
<dbReference type="SUPFAM" id="SSF46785">
    <property type="entry name" value="Winged helix' DNA-binding domain"/>
    <property type="match status" value="1"/>
</dbReference>
<evidence type="ECO:0000313" key="5">
    <source>
        <dbReference type="EMBL" id="PXA68447.1"/>
    </source>
</evidence>
<dbReference type="RefSeq" id="WP_110128114.1">
    <property type="nucleotide sequence ID" value="NZ_QHLY01000012.1"/>
</dbReference>
<keyword evidence="1" id="KW-0805">Transcription regulation</keyword>
<dbReference type="SMART" id="SM00895">
    <property type="entry name" value="FCD"/>
    <property type="match status" value="1"/>
</dbReference>